<name>A0A7K4VSJ8_9EMBE</name>
<evidence type="ECO:0000256" key="1">
    <source>
        <dbReference type="ARBA" id="ARBA00022707"/>
    </source>
</evidence>
<reference evidence="5 6" key="1">
    <citation type="submission" date="2019-09" db="EMBL/GenBank/DDBJ databases">
        <title>Bird 10,000 Genomes (B10K) Project - Family phase.</title>
        <authorList>
            <person name="Zhang G."/>
        </authorList>
    </citation>
    <scope>NUCLEOTIDE SEQUENCE [LARGE SCALE GENOMIC DNA]</scope>
    <source>
        <strain evidence="5">B10K-DU-015-11</strain>
        <tissue evidence="5">Mixed tissue sample</tissue>
    </source>
</reference>
<feature type="non-terminal residue" evidence="5">
    <location>
        <position position="1"/>
    </location>
</feature>
<dbReference type="Pfam" id="PF14787">
    <property type="entry name" value="zf-CCHC_5"/>
    <property type="match status" value="1"/>
</dbReference>
<feature type="domain" description="CCHC-type" evidence="4">
    <location>
        <begin position="48"/>
        <end position="64"/>
    </location>
</feature>
<dbReference type="GO" id="GO:0008270">
    <property type="term" value="F:zinc ion binding"/>
    <property type="evidence" value="ECO:0007669"/>
    <property type="project" value="UniProtKB-KW"/>
</dbReference>
<dbReference type="PROSITE" id="PS50158">
    <property type="entry name" value="ZF_CCHC"/>
    <property type="match status" value="1"/>
</dbReference>
<dbReference type="InterPro" id="IPR050195">
    <property type="entry name" value="Primate_lentivir_Gag_pol-like"/>
</dbReference>
<dbReference type="Proteomes" id="UP000580681">
    <property type="component" value="Unassembled WGS sequence"/>
</dbReference>
<gene>
    <name evidence="5" type="primary">Ervk21</name>
    <name evidence="5" type="ORF">EMBFUC_R15062</name>
</gene>
<evidence type="ECO:0000256" key="2">
    <source>
        <dbReference type="PROSITE-ProRule" id="PRU00047"/>
    </source>
</evidence>
<dbReference type="AlphaFoldDB" id="A0A7K4VSJ8"/>
<dbReference type="Gene3D" id="4.10.60.10">
    <property type="entry name" value="Zinc finger, CCHC-type"/>
    <property type="match status" value="1"/>
</dbReference>
<dbReference type="InterPro" id="IPR001878">
    <property type="entry name" value="Znf_CCHC"/>
</dbReference>
<evidence type="ECO:0000313" key="5">
    <source>
        <dbReference type="EMBL" id="NWR25486.1"/>
    </source>
</evidence>
<dbReference type="SMART" id="SM00343">
    <property type="entry name" value="ZnF_C2HC"/>
    <property type="match status" value="2"/>
</dbReference>
<sequence length="127" mass="14064">LDSTHNHADVELAYYIKACANIDSEQYKAEVIATTIAQQLQAAKATVKCLVCRDEGHIQKQCPKGQKTSKKPNKASPHCKKGIHWSSQCPFKFDKDGKPLQKQGNLNRGMWAAAPQPNSAQFSQLPM</sequence>
<protein>
    <submittedName>
        <fullName evidence="5">GAK21 protein</fullName>
    </submittedName>
</protein>
<keyword evidence="1" id="KW-0449">Lipoprotein</keyword>
<feature type="region of interest" description="Disordered" evidence="3">
    <location>
        <begin position="100"/>
        <end position="127"/>
    </location>
</feature>
<evidence type="ECO:0000256" key="3">
    <source>
        <dbReference type="SAM" id="MobiDB-lite"/>
    </source>
</evidence>
<keyword evidence="2" id="KW-0862">Zinc</keyword>
<keyword evidence="6" id="KW-1185">Reference proteome</keyword>
<organism evidence="5 6">
    <name type="scientific">Emberiza fucata</name>
    <dbReference type="NCBI Taxonomy" id="337179"/>
    <lineage>
        <taxon>Eukaryota</taxon>
        <taxon>Metazoa</taxon>
        <taxon>Chordata</taxon>
        <taxon>Craniata</taxon>
        <taxon>Vertebrata</taxon>
        <taxon>Euteleostomi</taxon>
        <taxon>Archelosauria</taxon>
        <taxon>Archosauria</taxon>
        <taxon>Dinosauria</taxon>
        <taxon>Saurischia</taxon>
        <taxon>Theropoda</taxon>
        <taxon>Coelurosauria</taxon>
        <taxon>Aves</taxon>
        <taxon>Neognathae</taxon>
        <taxon>Neoaves</taxon>
        <taxon>Telluraves</taxon>
        <taxon>Australaves</taxon>
        <taxon>Passeriformes</taxon>
        <taxon>Passeroidea</taxon>
        <taxon>Fringillidae</taxon>
        <taxon>Emberizinae</taxon>
        <taxon>Emberizini</taxon>
        <taxon>Emberiza</taxon>
    </lineage>
</organism>
<dbReference type="PANTHER" id="PTHR40389:SF2">
    <property type="entry name" value="ENDOGENOUS RETROVIRUS GROUP K MEMBER 24 GAG POLYPROTEIN-RELATED"/>
    <property type="match status" value="1"/>
</dbReference>
<dbReference type="PANTHER" id="PTHR40389">
    <property type="entry name" value="ENDOGENOUS RETROVIRUS GROUP K MEMBER 24 GAG POLYPROTEIN-RELATED"/>
    <property type="match status" value="1"/>
</dbReference>
<feature type="non-terminal residue" evidence="5">
    <location>
        <position position="127"/>
    </location>
</feature>
<dbReference type="GO" id="GO:0003676">
    <property type="term" value="F:nucleic acid binding"/>
    <property type="evidence" value="ECO:0007669"/>
    <property type="project" value="InterPro"/>
</dbReference>
<evidence type="ECO:0000313" key="6">
    <source>
        <dbReference type="Proteomes" id="UP000580681"/>
    </source>
</evidence>
<feature type="compositionally biased region" description="Basic residues" evidence="3">
    <location>
        <begin position="67"/>
        <end position="82"/>
    </location>
</feature>
<keyword evidence="1" id="KW-0519">Myristate</keyword>
<evidence type="ECO:0000259" key="4">
    <source>
        <dbReference type="PROSITE" id="PS50158"/>
    </source>
</evidence>
<accession>A0A7K4VSJ8</accession>
<feature type="compositionally biased region" description="Polar residues" evidence="3">
    <location>
        <begin position="116"/>
        <end position="127"/>
    </location>
</feature>
<keyword evidence="2" id="KW-0479">Metal-binding</keyword>
<proteinExistence type="predicted"/>
<feature type="region of interest" description="Disordered" evidence="3">
    <location>
        <begin position="59"/>
        <end position="82"/>
    </location>
</feature>
<dbReference type="SUPFAM" id="SSF57756">
    <property type="entry name" value="Retrovirus zinc finger-like domains"/>
    <property type="match status" value="2"/>
</dbReference>
<dbReference type="InterPro" id="IPR036875">
    <property type="entry name" value="Znf_CCHC_sf"/>
</dbReference>
<dbReference type="EMBL" id="VYZJ01003268">
    <property type="protein sequence ID" value="NWR25486.1"/>
    <property type="molecule type" value="Genomic_DNA"/>
</dbReference>
<keyword evidence="2" id="KW-0863">Zinc-finger</keyword>
<comment type="caution">
    <text evidence="5">The sequence shown here is derived from an EMBL/GenBank/DDBJ whole genome shotgun (WGS) entry which is preliminary data.</text>
</comment>